<evidence type="ECO:0000313" key="4">
    <source>
        <dbReference type="EMBL" id="SAL95842.1"/>
    </source>
</evidence>
<keyword evidence="2" id="KW-0539">Nucleus</keyword>
<dbReference type="STRING" id="4829.A0A163IXB6"/>
<feature type="region of interest" description="Disordered" evidence="3">
    <location>
        <begin position="178"/>
        <end position="256"/>
    </location>
</feature>
<dbReference type="InterPro" id="IPR003889">
    <property type="entry name" value="FYrich_C"/>
</dbReference>
<organism evidence="4">
    <name type="scientific">Absidia glauca</name>
    <name type="common">Pin mould</name>
    <dbReference type="NCBI Taxonomy" id="4829"/>
    <lineage>
        <taxon>Eukaryota</taxon>
        <taxon>Fungi</taxon>
        <taxon>Fungi incertae sedis</taxon>
        <taxon>Mucoromycota</taxon>
        <taxon>Mucoromycotina</taxon>
        <taxon>Mucoromycetes</taxon>
        <taxon>Mucorales</taxon>
        <taxon>Cunninghamellaceae</taxon>
        <taxon>Absidia</taxon>
    </lineage>
</organism>
<dbReference type="GO" id="GO:0051726">
    <property type="term" value="P:regulation of cell cycle"/>
    <property type="evidence" value="ECO:0007669"/>
    <property type="project" value="TreeGrafter"/>
</dbReference>
<name>A0A163IXB6_ABSGL</name>
<dbReference type="PANTHER" id="PTHR22715:SF0">
    <property type="entry name" value="TRANSFORMING GROWTH FACTOR BETA REGULATOR 1"/>
    <property type="match status" value="1"/>
</dbReference>
<dbReference type="GO" id="GO:0005634">
    <property type="term" value="C:nucleus"/>
    <property type="evidence" value="ECO:0007669"/>
    <property type="project" value="UniProtKB-SubCell"/>
</dbReference>
<dbReference type="AlphaFoldDB" id="A0A163IXB6"/>
<dbReference type="SMART" id="SM00542">
    <property type="entry name" value="FYRC"/>
    <property type="match status" value="1"/>
</dbReference>
<reference evidence="4" key="1">
    <citation type="submission" date="2016-04" db="EMBL/GenBank/DDBJ databases">
        <authorList>
            <person name="Evans L.H."/>
            <person name="Alamgir A."/>
            <person name="Owens N."/>
            <person name="Weber N.D."/>
            <person name="Virtaneva K."/>
            <person name="Barbian K."/>
            <person name="Babar A."/>
            <person name="Rosenke K."/>
        </authorList>
    </citation>
    <scope>NUCLEOTIDE SEQUENCE [LARGE SCALE GENOMIC DNA]</scope>
    <source>
        <strain evidence="4">CBS 101.48</strain>
    </source>
</reference>
<evidence type="ECO:0000313" key="5">
    <source>
        <dbReference type="Proteomes" id="UP000078561"/>
    </source>
</evidence>
<evidence type="ECO:0000256" key="2">
    <source>
        <dbReference type="ARBA" id="ARBA00023242"/>
    </source>
</evidence>
<sequence>MQVSFTGMILKCYHEELTFFLVDFVVGKQSRSSTRFVAPAQSASAVTKQPWSTLCNKRWCLFPFVNVSRLYAPLVSNLEEDSGAALVWEGHGLVSWILEADEKLDLLPLVNGRLFPQHIEVQLELQQTQRVTKKTYYDGLIRRTLVPMPSPSPTPLPRFVRQEDAHRLVFNPIESTADKSSKISSPSSSSSIASPHLSVTTSIPSSSDDTSWEHRPLSQPPIRFHAVSAHTVSPRKRKRSPSSCTQLSVIPVSDPNSAHSVTNHWSMDSHTTATIDSAPIIRPSPSSSSNPPVIVPPLKDHARVCHDDPCALLLPFSIDAWTIHSLGHIVWDRPAFYDEQGGYIYPVGYKVKRWYKSRMHPKADTQYVCEITDGGDGPIFRLEADDNPGIVHTGSSPAMTLQRAFGESISEDGHDFFGLSNKTIAKLIEDLPSADKCPTHIWKKATLYHHHSSRESH</sequence>
<dbReference type="InterPro" id="IPR040092">
    <property type="entry name" value="TBRG1"/>
</dbReference>
<accession>A0A163IXB6</accession>
<dbReference type="PROSITE" id="PS51543">
    <property type="entry name" value="FYRC"/>
    <property type="match status" value="1"/>
</dbReference>
<gene>
    <name evidence="4" type="primary">ABSGL_01183.1 scaffold 1223</name>
</gene>
<dbReference type="InterPro" id="IPR003888">
    <property type="entry name" value="FYrich_N"/>
</dbReference>
<dbReference type="OrthoDB" id="285793at2759"/>
<evidence type="ECO:0008006" key="6">
    <source>
        <dbReference type="Google" id="ProtNLM"/>
    </source>
</evidence>
<proteinExistence type="predicted"/>
<dbReference type="Gene3D" id="3.30.160.360">
    <property type="match status" value="1"/>
</dbReference>
<dbReference type="Proteomes" id="UP000078561">
    <property type="component" value="Unassembled WGS sequence"/>
</dbReference>
<dbReference type="Pfam" id="PF05965">
    <property type="entry name" value="FYRC"/>
    <property type="match status" value="1"/>
</dbReference>
<evidence type="ECO:0000256" key="1">
    <source>
        <dbReference type="ARBA" id="ARBA00004123"/>
    </source>
</evidence>
<dbReference type="Pfam" id="PF05964">
    <property type="entry name" value="FYRN"/>
    <property type="match status" value="1"/>
</dbReference>
<feature type="compositionally biased region" description="Low complexity" evidence="3">
    <location>
        <begin position="182"/>
        <end position="209"/>
    </location>
</feature>
<comment type="subcellular location">
    <subcellularLocation>
        <location evidence="1">Nucleus</location>
    </subcellularLocation>
</comment>
<dbReference type="PANTHER" id="PTHR22715">
    <property type="entry name" value="TRANSFORMING GROWTH FACTOR BETA REGULATED GENE 1"/>
    <property type="match status" value="1"/>
</dbReference>
<evidence type="ECO:0000256" key="3">
    <source>
        <dbReference type="SAM" id="MobiDB-lite"/>
    </source>
</evidence>
<protein>
    <recommendedName>
        <fullName evidence="6">FYR N-terminal domain-containing protein</fullName>
    </recommendedName>
</protein>
<feature type="compositionally biased region" description="Polar residues" evidence="3">
    <location>
        <begin position="244"/>
        <end position="256"/>
    </location>
</feature>
<dbReference type="InParanoid" id="A0A163IXB6"/>
<dbReference type="EMBL" id="LT550481">
    <property type="protein sequence ID" value="SAL95842.1"/>
    <property type="molecule type" value="Genomic_DNA"/>
</dbReference>
<keyword evidence="5" id="KW-1185">Reference proteome</keyword>
<dbReference type="PROSITE" id="PS51542">
    <property type="entry name" value="FYRN"/>
    <property type="match status" value="1"/>
</dbReference>